<reference evidence="2" key="1">
    <citation type="journal article" date="2021" name="Nat. Commun.">
        <title>Genetic determinants of endophytism in the Arabidopsis root mycobiome.</title>
        <authorList>
            <person name="Mesny F."/>
            <person name="Miyauchi S."/>
            <person name="Thiergart T."/>
            <person name="Pickel B."/>
            <person name="Atanasova L."/>
            <person name="Karlsson M."/>
            <person name="Huettel B."/>
            <person name="Barry K.W."/>
            <person name="Haridas S."/>
            <person name="Chen C."/>
            <person name="Bauer D."/>
            <person name="Andreopoulos W."/>
            <person name="Pangilinan J."/>
            <person name="LaButti K."/>
            <person name="Riley R."/>
            <person name="Lipzen A."/>
            <person name="Clum A."/>
            <person name="Drula E."/>
            <person name="Henrissat B."/>
            <person name="Kohler A."/>
            <person name="Grigoriev I.V."/>
            <person name="Martin F.M."/>
            <person name="Hacquard S."/>
        </authorList>
    </citation>
    <scope>NUCLEOTIDE SEQUENCE</scope>
    <source>
        <strain evidence="2">MPI-SDFR-AT-0120</strain>
    </source>
</reference>
<evidence type="ECO:0000256" key="1">
    <source>
        <dbReference type="SAM" id="MobiDB-lite"/>
    </source>
</evidence>
<organism evidence="2 3">
    <name type="scientific">Paraphoma chrysanthemicola</name>
    <dbReference type="NCBI Taxonomy" id="798071"/>
    <lineage>
        <taxon>Eukaryota</taxon>
        <taxon>Fungi</taxon>
        <taxon>Dikarya</taxon>
        <taxon>Ascomycota</taxon>
        <taxon>Pezizomycotina</taxon>
        <taxon>Dothideomycetes</taxon>
        <taxon>Pleosporomycetidae</taxon>
        <taxon>Pleosporales</taxon>
        <taxon>Pleosporineae</taxon>
        <taxon>Phaeosphaeriaceae</taxon>
        <taxon>Paraphoma</taxon>
    </lineage>
</organism>
<dbReference type="OrthoDB" id="5395975at2759"/>
<feature type="compositionally biased region" description="Polar residues" evidence="1">
    <location>
        <begin position="229"/>
        <end position="251"/>
    </location>
</feature>
<dbReference type="EMBL" id="JAGMVJ010000030">
    <property type="protein sequence ID" value="KAH7069234.1"/>
    <property type="molecule type" value="Genomic_DNA"/>
</dbReference>
<feature type="compositionally biased region" description="Polar residues" evidence="1">
    <location>
        <begin position="211"/>
        <end position="222"/>
    </location>
</feature>
<proteinExistence type="predicted"/>
<accession>A0A8K0QS19</accession>
<sequence>MDDEILVHISAPATRQNDELFRSLSEAYVDFVPYVRHGYERHHQVRETIAPVDGRELASPRPAEISMLSTSKDSYGSFPSLLSSGDHISNQSDYSQAFAPRSIDDNSIPTSSRLAHLDHIQTHWKEQNPSRSSFTNEYRRGSRTSEHFATAFVEDTQLGAQALQSQLFDSYSVTSEDTSDDEVNEEAAGNSQVQLDKVHETTAVERVEATASGTTPVSSAHSGSPADRSITSHSRPNSTIHLSNTTRQNVVGNGPFQRDFDKLPIDVFAPAPKVSVECPGKLPSQVTKHLAAVKAHNPKRFQPTRKCEAPKSDHRGYWSIDCSRWSTEVQYDFWTAACDHVQSGRLGWGITLHREALSPRNLGLVRVYCWAEVVEHIWLLLWLCSKGQVAKSGSKWIDASGEVVFEALS</sequence>
<feature type="region of interest" description="Disordered" evidence="1">
    <location>
        <begin position="208"/>
        <end position="255"/>
    </location>
</feature>
<dbReference type="AlphaFoldDB" id="A0A8K0QS19"/>
<evidence type="ECO:0000313" key="3">
    <source>
        <dbReference type="Proteomes" id="UP000813461"/>
    </source>
</evidence>
<dbReference type="Proteomes" id="UP000813461">
    <property type="component" value="Unassembled WGS sequence"/>
</dbReference>
<evidence type="ECO:0000313" key="2">
    <source>
        <dbReference type="EMBL" id="KAH7069234.1"/>
    </source>
</evidence>
<comment type="caution">
    <text evidence="2">The sequence shown here is derived from an EMBL/GenBank/DDBJ whole genome shotgun (WGS) entry which is preliminary data.</text>
</comment>
<feature type="region of interest" description="Disordered" evidence="1">
    <location>
        <begin position="172"/>
        <end position="196"/>
    </location>
</feature>
<name>A0A8K0QS19_9PLEO</name>
<keyword evidence="3" id="KW-1185">Reference proteome</keyword>
<gene>
    <name evidence="2" type="ORF">FB567DRAFT_540383</name>
</gene>
<protein>
    <submittedName>
        <fullName evidence="2">Uncharacterized protein</fullName>
    </submittedName>
</protein>